<keyword evidence="2" id="KW-0012">Acyltransferase</keyword>
<name>A0ABV2B000_9GAMM</name>
<keyword evidence="3" id="KW-1185">Reference proteome</keyword>
<dbReference type="RefSeq" id="WP_353110707.1">
    <property type="nucleotide sequence ID" value="NZ_APND01000002.1"/>
</dbReference>
<comment type="caution">
    <text evidence="2">The sequence shown here is derived from an EMBL/GenBank/DDBJ whole genome shotgun (WGS) entry which is preliminary data.</text>
</comment>
<dbReference type="InterPro" id="IPR002123">
    <property type="entry name" value="Plipid/glycerol_acylTrfase"/>
</dbReference>
<proteinExistence type="predicted"/>
<gene>
    <name evidence="2" type="ORF">SADO_08167</name>
</gene>
<dbReference type="GO" id="GO:0016746">
    <property type="term" value="F:acyltransferase activity"/>
    <property type="evidence" value="ECO:0007669"/>
    <property type="project" value="UniProtKB-KW"/>
</dbReference>
<evidence type="ECO:0000259" key="1">
    <source>
        <dbReference type="SMART" id="SM00563"/>
    </source>
</evidence>
<evidence type="ECO:0000313" key="2">
    <source>
        <dbReference type="EMBL" id="MES1929216.1"/>
    </source>
</evidence>
<accession>A0ABV2B000</accession>
<dbReference type="SUPFAM" id="SSF69593">
    <property type="entry name" value="Glycerol-3-phosphate (1)-acyltransferase"/>
    <property type="match status" value="1"/>
</dbReference>
<dbReference type="EMBL" id="APND01000002">
    <property type="protein sequence ID" value="MES1929216.1"/>
    <property type="molecule type" value="Genomic_DNA"/>
</dbReference>
<organism evidence="2 3">
    <name type="scientific">Salinisphaera dokdonensis CL-ES53</name>
    <dbReference type="NCBI Taxonomy" id="1304272"/>
    <lineage>
        <taxon>Bacteria</taxon>
        <taxon>Pseudomonadati</taxon>
        <taxon>Pseudomonadota</taxon>
        <taxon>Gammaproteobacteria</taxon>
        <taxon>Salinisphaerales</taxon>
        <taxon>Salinisphaeraceae</taxon>
        <taxon>Salinisphaera</taxon>
    </lineage>
</organism>
<keyword evidence="2" id="KW-0808">Transferase</keyword>
<feature type="domain" description="Phospholipid/glycerol acyltransferase" evidence="1">
    <location>
        <begin position="125"/>
        <end position="245"/>
    </location>
</feature>
<protein>
    <submittedName>
        <fullName evidence="2">Phospholipid/glycerol acyltransferase</fullName>
    </submittedName>
</protein>
<sequence>MQEPAFKHRFCLEPETARGMVEVVGDLQAPLRSQAKSTALHRVADACLADALGAFGLFGARQRIARRFAGRLLATPVERLARRLLIFDGMVAEQGLQRAGAYALGQFTRGVTVQGLSAVPREGPLLVVANHPGLADAAALFAQLPRADLQVLAAPRRLLDALPAVHRRLITVPEAGRGRLSAVRDATRHMRLGGAVLTFPGGRIEPDPAVRPGAVGALARWSGCVDLFARRVPDLTIVPVAVSGVLSSAAMQNPLTRLRRDARDRDWLAATLQMLEAEPPDVAPTVVFGAPIRMADQITSGTARERVLATMRDLFAPPGADPSELPRTRVSRS</sequence>
<reference evidence="2 3" key="1">
    <citation type="submission" date="2013-03" db="EMBL/GenBank/DDBJ databases">
        <title>Salinisphaera dokdonensis CL-ES53 Genome Sequencing.</title>
        <authorList>
            <person name="Li C."/>
            <person name="Lai Q."/>
            <person name="Shao Z."/>
        </authorList>
    </citation>
    <scope>NUCLEOTIDE SEQUENCE [LARGE SCALE GENOMIC DNA]</scope>
    <source>
        <strain evidence="2 3">CL-ES53</strain>
    </source>
</reference>
<evidence type="ECO:0000313" key="3">
    <source>
        <dbReference type="Proteomes" id="UP001460888"/>
    </source>
</evidence>
<dbReference type="Proteomes" id="UP001460888">
    <property type="component" value="Unassembled WGS sequence"/>
</dbReference>
<dbReference type="SMART" id="SM00563">
    <property type="entry name" value="PlsC"/>
    <property type="match status" value="1"/>
</dbReference>
<dbReference type="Pfam" id="PF01553">
    <property type="entry name" value="Acyltransferase"/>
    <property type="match status" value="1"/>
</dbReference>